<dbReference type="KEGG" id="emp:EZMO1_0638"/>
<dbReference type="STRING" id="570277.EZMO1_0638"/>
<dbReference type="Gene3D" id="1.25.10.10">
    <property type="entry name" value="Leucine-rich Repeat Variant"/>
    <property type="match status" value="1"/>
</dbReference>
<evidence type="ECO:0000313" key="1">
    <source>
        <dbReference type="EMBL" id="AMO54878.1"/>
    </source>
</evidence>
<dbReference type="EMBL" id="CP013251">
    <property type="protein sequence ID" value="AMO54878.1"/>
    <property type="molecule type" value="Genomic_DNA"/>
</dbReference>
<dbReference type="PATRIC" id="fig|570277.3.peg.683"/>
<dbReference type="OrthoDB" id="6191885at2"/>
<name>A0A142B802_9GAMM</name>
<dbReference type="InterPro" id="IPR011989">
    <property type="entry name" value="ARM-like"/>
</dbReference>
<evidence type="ECO:0008006" key="3">
    <source>
        <dbReference type="Google" id="ProtNLM"/>
    </source>
</evidence>
<dbReference type="RefSeq" id="WP_082212372.1">
    <property type="nucleotide sequence ID" value="NZ_CP013251.1"/>
</dbReference>
<gene>
    <name evidence="1" type="ORF">EZMO1_0638</name>
</gene>
<proteinExistence type="predicted"/>
<dbReference type="SUPFAM" id="SSF48371">
    <property type="entry name" value="ARM repeat"/>
    <property type="match status" value="1"/>
</dbReference>
<dbReference type="Proteomes" id="UP000071065">
    <property type="component" value="Chromosome"/>
</dbReference>
<reference evidence="1 2" key="1">
    <citation type="journal article" date="2016" name="Front. Microbiol.">
        <title>Genomic Insight into the Host-Endosymbiont Relationship of Endozoicomonas montiporae CL-33(T) with its Coral Host.</title>
        <authorList>
            <person name="Ding J.-Y."/>
            <person name="Shiu J.-H."/>
            <person name="Chen W.-M."/>
            <person name="Chiang Y.-R."/>
            <person name="Tang S.-L."/>
        </authorList>
    </citation>
    <scope>NUCLEOTIDE SEQUENCE [LARGE SCALE GENOMIC DNA]</scope>
    <source>
        <strain evidence="1 2">CL-33</strain>
    </source>
</reference>
<evidence type="ECO:0000313" key="2">
    <source>
        <dbReference type="Proteomes" id="UP000071065"/>
    </source>
</evidence>
<protein>
    <recommendedName>
        <fullName evidence="3">HEAT repeat domain-containing protein</fullName>
    </recommendedName>
</protein>
<dbReference type="InterPro" id="IPR016024">
    <property type="entry name" value="ARM-type_fold"/>
</dbReference>
<accession>A0A142B802</accession>
<organism evidence="1 2">
    <name type="scientific">Endozoicomonas montiporae CL-33</name>
    <dbReference type="NCBI Taxonomy" id="570277"/>
    <lineage>
        <taxon>Bacteria</taxon>
        <taxon>Pseudomonadati</taxon>
        <taxon>Pseudomonadota</taxon>
        <taxon>Gammaproteobacteria</taxon>
        <taxon>Oceanospirillales</taxon>
        <taxon>Endozoicomonadaceae</taxon>
        <taxon>Endozoicomonas</taxon>
    </lineage>
</organism>
<sequence length="278" mass="30884">MSSPMTIAGMTSMAEQLMTRKGFVFADFCELFTEFNHALACQLFNSVLEAVLKQSVSEGKSAYSDQVHLAESGEFNLSLVVVGEGVLNHQTICASEFDMIVVSLSSEPVSIPVYRALLDVNHLFERPEPLVAPVSHRLDPFSPVVFHAYRDIVDLENADTKAPLLIIHSLPRGSVTWVYERESLQPLNLTDNNLQKSRIQLAVRVIGDMGSEEYADTLEALATSDFDHFVRWEAAESVYKLNEQRGIELLQQHLVNDTNQSLAKSARQTLVNLTSGEG</sequence>
<dbReference type="AlphaFoldDB" id="A0A142B802"/>
<dbReference type="Pfam" id="PF13646">
    <property type="entry name" value="HEAT_2"/>
    <property type="match status" value="1"/>
</dbReference>